<dbReference type="AlphaFoldDB" id="A0A2N9JB92"/>
<sequence>MSISYQFDLSHLDPNRTYTFHKRGRSYPIHRHTPATLAAAVGGSKRLQAAHHRITHYVKGVATSPSDGVVIQAVRTPVTVDGPKGPGTQTYNQLVTFAISIPGADDPLNDSEDLACALLFLHNNLANLSSQDDFTVPSYILDTCIRPNAGDLAQQLGELLLQGQSWISDPYAVMLSPTEHLLYPSPPSVDAFTKDPLLWREGNDPAIEKLLTARAAQPTDSGSQPGDWVYSQRMNIDALQPALSGSLGAALQAAKNAEQLEGVTWNTQDAVASTDYHATPSGALTPRAHATVADSTATDDDVTWTVTNLSPGSGLSVDASSLKVDMSKDVNPKYPAYAGQLTLDCTNHWLRHLSAYVQFLKYQGEGSSQTLVPIDLGASDTEVKVPDPSEPGHWIIENVNTKWPGDFCNVDDPIWSGMGFIEPDHTKKFLTWVSPTGTICGIPVPAAPTTLTIDYLPKEANVVRIMWGGLGRGPYDQDVCALGISFTAVFELALPMILLMYDAATVDSAALTESVWNHKGTMFNLAKTIVGVVMNTKLNAATMIQQDAEAIGKFLAESLLPDLLQTGCAYGVILLAQIAVGAVVESIPFLDIASLIFNGAITVAQLSQTIVEVVDSPFVFTTDIARTFALSLTMNPDETMHEFPPEAIGGTYQVSIAFSTNATPAVTTLQMPATTWNTPLHLDFSSLPAGGQIQVSVFMYSPTGWQAGQGQSDWVDAKGDGTGPNPSTRAVSVIVTNNAPPLDQFSVYQFTEKTILVDGSRQWLGTTSEPPATQPTATVATETDLTRLDGITISQSAGMLGYTYQTDASHFTVENVSLLQNPQSAYAAESGMVVKPALAYQRTGAYDGTGLNFYLDANPATNIGQEAHLRRLELVWTESGGSQPPNLNPDPSLSWGRFPFPMDRLAAFNDYVAGISFDANHSKIYVLKVPAAGQPNETAPKACMFAGPGTRIGLVSVPRAITFGMQGQIFVLEQGTCRVQAFDTSGNPLPCFDPTGSGTKQATMPLANATDQTVWLDVAVEPQGYLYVLSYEGLGRSPDDYHLDLYRPDGSFLARTDDFAAAAIAVDIIRDVYSLNYEQLQGSATPEPSVSLWVPPVKAYQGSILSITAPQLVLQETPQTILSVSTDDSTIIRLDGVTATLAQLKTGQTVTAFGAMGSSGVLFATQLFATS</sequence>
<reference evidence="1 2" key="1">
    <citation type="submission" date="2018-02" db="EMBL/GenBank/DDBJ databases">
        <authorList>
            <person name="Cohen D.B."/>
            <person name="Kent A.D."/>
        </authorList>
    </citation>
    <scope>NUCLEOTIDE SEQUENCE [LARGE SCALE GENOMIC DNA]</scope>
    <source>
        <strain evidence="1">1</strain>
    </source>
</reference>
<keyword evidence="2" id="KW-1185">Reference proteome</keyword>
<evidence type="ECO:0000313" key="2">
    <source>
        <dbReference type="Proteomes" id="UP000238164"/>
    </source>
</evidence>
<dbReference type="EMBL" id="LT985188">
    <property type="protein sequence ID" value="SPD85417.1"/>
    <property type="molecule type" value="Genomic_DNA"/>
</dbReference>
<dbReference type="SUPFAM" id="SSF63825">
    <property type="entry name" value="YWTD domain"/>
    <property type="match status" value="1"/>
</dbReference>
<dbReference type="InterPro" id="IPR011042">
    <property type="entry name" value="6-blade_b-propeller_TolB-like"/>
</dbReference>
<gene>
    <name evidence="1" type="ORF">MPLG2_0381</name>
</gene>
<protein>
    <submittedName>
        <fullName evidence="1">Uncharacterized protein</fullName>
    </submittedName>
</protein>
<organism evidence="1 2">
    <name type="scientific">Micropruina glycogenica</name>
    <dbReference type="NCBI Taxonomy" id="75385"/>
    <lineage>
        <taxon>Bacteria</taxon>
        <taxon>Bacillati</taxon>
        <taxon>Actinomycetota</taxon>
        <taxon>Actinomycetes</taxon>
        <taxon>Propionibacteriales</taxon>
        <taxon>Nocardioidaceae</taxon>
        <taxon>Micropruina</taxon>
    </lineage>
</organism>
<dbReference type="Gene3D" id="2.120.10.30">
    <property type="entry name" value="TolB, C-terminal domain"/>
    <property type="match status" value="1"/>
</dbReference>
<dbReference type="Proteomes" id="UP000238164">
    <property type="component" value="Chromosome 1"/>
</dbReference>
<dbReference type="KEGG" id="mgg:MPLG2_0381"/>
<proteinExistence type="predicted"/>
<dbReference type="OrthoDB" id="1488190at2"/>
<evidence type="ECO:0000313" key="1">
    <source>
        <dbReference type="EMBL" id="SPD85417.1"/>
    </source>
</evidence>
<accession>A0A2N9JB92</accession>
<dbReference type="RefSeq" id="WP_158680784.1">
    <property type="nucleotide sequence ID" value="NZ_BAAAGO010000024.1"/>
</dbReference>
<name>A0A2N9JB92_9ACTN</name>